<keyword evidence="7" id="KW-0812">Transmembrane</keyword>
<feature type="compositionally biased region" description="Low complexity" evidence="6">
    <location>
        <begin position="878"/>
        <end position="895"/>
    </location>
</feature>
<dbReference type="PANTHER" id="PTHR11219">
    <property type="entry name" value="TENEURIN AND N-ACETYLGLUCOSAMINE-1-PHOSPHODIESTER ALPHA-N-ACETYLGLUCOSAMINIDASE"/>
    <property type="match status" value="1"/>
</dbReference>
<dbReference type="PROSITE" id="PS50026">
    <property type="entry name" value="EGF_3"/>
    <property type="match status" value="2"/>
</dbReference>
<feature type="region of interest" description="Disordered" evidence="6">
    <location>
        <begin position="248"/>
        <end position="280"/>
    </location>
</feature>
<dbReference type="Gene3D" id="2.60.120.260">
    <property type="entry name" value="Galactose-binding domain-like"/>
    <property type="match status" value="1"/>
</dbReference>
<dbReference type="PROSITE" id="PS01186">
    <property type="entry name" value="EGF_2"/>
    <property type="match status" value="2"/>
</dbReference>
<feature type="compositionally biased region" description="Gly residues" evidence="6">
    <location>
        <begin position="266"/>
        <end position="277"/>
    </location>
</feature>
<name>A0A482WUD9_LAOST</name>
<dbReference type="PANTHER" id="PTHR11219:SF72">
    <property type="entry name" value="TENEURIN-M"/>
    <property type="match status" value="1"/>
</dbReference>
<dbReference type="Gene3D" id="2.10.25.10">
    <property type="entry name" value="Laminin"/>
    <property type="match status" value="4"/>
</dbReference>
<evidence type="ECO:0000259" key="8">
    <source>
        <dbReference type="PROSITE" id="PS50026"/>
    </source>
</evidence>
<dbReference type="InterPro" id="IPR057629">
    <property type="entry name" value="Teneurin1-4_GBD"/>
</dbReference>
<evidence type="ECO:0000256" key="6">
    <source>
        <dbReference type="SAM" id="MobiDB-lite"/>
    </source>
</evidence>
<dbReference type="FunFam" id="2.10.25.10:FF:000016">
    <property type="entry name" value="Teneurin transmembrane protein 2"/>
    <property type="match status" value="1"/>
</dbReference>
<dbReference type="PROSITE" id="PS00022">
    <property type="entry name" value="EGF_1"/>
    <property type="match status" value="3"/>
</dbReference>
<dbReference type="SMART" id="SM00181">
    <property type="entry name" value="EGF"/>
    <property type="match status" value="5"/>
</dbReference>
<dbReference type="EMBL" id="QKKF02024894">
    <property type="protein sequence ID" value="RZF37225.1"/>
    <property type="molecule type" value="Genomic_DNA"/>
</dbReference>
<feature type="region of interest" description="Disordered" evidence="6">
    <location>
        <begin position="858"/>
        <end position="895"/>
    </location>
</feature>
<dbReference type="FunFam" id="2.10.25.10:FF:000474">
    <property type="entry name" value="Teneurin transmembrane protein 2"/>
    <property type="match status" value="1"/>
</dbReference>
<feature type="disulfide bond" evidence="5">
    <location>
        <begin position="588"/>
        <end position="597"/>
    </location>
</feature>
<comment type="caution">
    <text evidence="9">The sequence shown here is derived from an EMBL/GenBank/DDBJ whole genome shotgun (WGS) entry which is preliminary data.</text>
</comment>
<evidence type="ECO:0000256" key="7">
    <source>
        <dbReference type="SAM" id="Phobius"/>
    </source>
</evidence>
<dbReference type="AlphaFoldDB" id="A0A482WUD9"/>
<reference evidence="9 10" key="1">
    <citation type="journal article" date="2017" name="Gigascience">
        <title>Genome sequence of the small brown planthopper, Laodelphax striatellus.</title>
        <authorList>
            <person name="Zhu J."/>
            <person name="Jiang F."/>
            <person name="Wang X."/>
            <person name="Yang P."/>
            <person name="Bao Y."/>
            <person name="Zhao W."/>
            <person name="Wang W."/>
            <person name="Lu H."/>
            <person name="Wang Q."/>
            <person name="Cui N."/>
            <person name="Li J."/>
            <person name="Chen X."/>
            <person name="Luo L."/>
            <person name="Yu J."/>
            <person name="Kang L."/>
            <person name="Cui F."/>
        </authorList>
    </citation>
    <scope>NUCLEOTIDE SEQUENCE [LARGE SCALE GENOMIC DNA]</scope>
    <source>
        <strain evidence="9">Lst14</strain>
    </source>
</reference>
<feature type="transmembrane region" description="Helical" evidence="7">
    <location>
        <begin position="191"/>
        <end position="212"/>
    </location>
</feature>
<feature type="disulfide bond" evidence="5">
    <location>
        <begin position="566"/>
        <end position="576"/>
    </location>
</feature>
<feature type="region of interest" description="Disordered" evidence="6">
    <location>
        <begin position="97"/>
        <end position="136"/>
    </location>
</feature>
<evidence type="ECO:0000256" key="5">
    <source>
        <dbReference type="PROSITE-ProRule" id="PRU00076"/>
    </source>
</evidence>
<sequence>MAENSNRNKVKSEMIGHNGAEMTIRKAVGGKSASLLLQQPGTGSESGDHETGSRRRRWSQSVEMEEIMEVFDVNSNPLLCNWFIDVGREKRKRIAERSKMNRNDEKSKTMEEGEKEDIPKGTLDYKSNSSCSSPSKMDIQKNHERCSLGFGPPVPVLPVRNNLRRPGSTHHFPPPRFQFQKSFASRCTWKCTAIVFIILSLVLTAALTYISIANILHWSYNKLPCSVLVEEETSETLVKPLLETSAMGGQRNTSARLRPSSSLATPGGGGGGGGGGAKTFPARSFPPDGTTFSQIVLGQKLTNEIAAYGYWNMQFYQSEAAYVKFDYNIPRGASIAVYGRRNALPTHTQYHILEVLSGFKARTARASHSSVKKEVTHYLEPGHWFLSLYNDDGDPQQITFVAAVSQDMTHNCPSGCSGKGACLMGHCQCNPGFGGDDCSEMDCPHPTCSGHGVCAEGGLCLCKKGWKGADCAETDQDALQCLPDCSGHGAFDLETQTCQCEPLWTGDDCSRELCDLDCGPHGHCVADSCICNDGWGGECNEHGQCKNGTCLCVTGWNGRHCTMEGCPNSCSGHGQCRVNLDSLWECRCSEGWDGADCSVLLEQSCSDGRDNDKDGLVDCEDPECCSNHLCRSSQLCVTSPKPIDILLRKQPPAITASFFERMKFLIEEGSLQNYARQENFNESRSAVVRGRVVTNMGMGLVGVRVSTSIVQEGFTLTREDGWFDLLVNGGGAVTLQFGRSPYRPQTYIVNVPWNEVVIIDTVRMYLGDDKPVSTGPHACRAHDYDLMKPVVLATWKHGFQGSCPDKSAILAESQVVQESFQIPGTGLNLVYHSSEPPATSRHTTAADARIIRRLSTITHHHHRGHPVRQNVSRPIPASSSPTPGSVSTSTGWNRL</sequence>
<keyword evidence="3 5" id="KW-1015">Disulfide bond</keyword>
<protein>
    <recommendedName>
        <fullName evidence="8">EGF-like domain-containing protein</fullName>
    </recommendedName>
</protein>
<keyword evidence="7" id="KW-1133">Transmembrane helix</keyword>
<dbReference type="InterPro" id="IPR000742">
    <property type="entry name" value="EGF"/>
</dbReference>
<dbReference type="Pfam" id="PF25020">
    <property type="entry name" value="TTR_TEN1-4"/>
    <property type="match status" value="1"/>
</dbReference>
<keyword evidence="10" id="KW-1185">Reference proteome</keyword>
<feature type="compositionally biased region" description="Polar residues" evidence="6">
    <location>
        <begin position="35"/>
        <end position="45"/>
    </location>
</feature>
<evidence type="ECO:0000256" key="4">
    <source>
        <dbReference type="ARBA" id="ARBA00023180"/>
    </source>
</evidence>
<gene>
    <name evidence="9" type="ORF">LSTR_LSTR014116</name>
</gene>
<evidence type="ECO:0000256" key="1">
    <source>
        <dbReference type="ARBA" id="ARBA00022536"/>
    </source>
</evidence>
<accession>A0A482WUD9</accession>
<proteinExistence type="predicted"/>
<dbReference type="InterPro" id="IPR051216">
    <property type="entry name" value="Teneurin"/>
</dbReference>
<keyword evidence="2" id="KW-0677">Repeat</keyword>
<dbReference type="OrthoDB" id="6615202at2759"/>
<dbReference type="FunFam" id="2.60.120.260:FF:000189">
    <property type="entry name" value="Teneurin-m-like Protein"/>
    <property type="match status" value="1"/>
</dbReference>
<feature type="compositionally biased region" description="Basic and acidic residues" evidence="6">
    <location>
        <begin position="97"/>
        <end position="119"/>
    </location>
</feature>
<comment type="caution">
    <text evidence="5">Lacks conserved residue(s) required for the propagation of feature annotation.</text>
</comment>
<dbReference type="Proteomes" id="UP000291343">
    <property type="component" value="Unassembled WGS sequence"/>
</dbReference>
<dbReference type="GO" id="GO:0008045">
    <property type="term" value="P:motor neuron axon guidance"/>
    <property type="evidence" value="ECO:0007669"/>
    <property type="project" value="TreeGrafter"/>
</dbReference>
<evidence type="ECO:0000256" key="2">
    <source>
        <dbReference type="ARBA" id="ARBA00022737"/>
    </source>
</evidence>
<evidence type="ECO:0000256" key="3">
    <source>
        <dbReference type="ARBA" id="ARBA00023157"/>
    </source>
</evidence>
<feature type="compositionally biased region" description="Polar residues" evidence="6">
    <location>
        <begin position="250"/>
        <end position="264"/>
    </location>
</feature>
<feature type="domain" description="EGF-like" evidence="8">
    <location>
        <begin position="562"/>
        <end position="598"/>
    </location>
</feature>
<dbReference type="STRING" id="195883.A0A482WUD9"/>
<evidence type="ECO:0000313" key="9">
    <source>
        <dbReference type="EMBL" id="RZF37225.1"/>
    </source>
</evidence>
<feature type="region of interest" description="Disordered" evidence="6">
    <location>
        <begin position="1"/>
        <end position="60"/>
    </location>
</feature>
<dbReference type="SMR" id="A0A482WUD9"/>
<dbReference type="InParanoid" id="A0A482WUD9"/>
<evidence type="ECO:0000313" key="10">
    <source>
        <dbReference type="Proteomes" id="UP000291343"/>
    </source>
</evidence>
<feature type="domain" description="EGF-like" evidence="8">
    <location>
        <begin position="439"/>
        <end position="472"/>
    </location>
</feature>
<keyword evidence="4" id="KW-0325">Glycoprotein</keyword>
<dbReference type="InterPro" id="IPR056820">
    <property type="entry name" value="TEN_TTR-like"/>
</dbReference>
<dbReference type="Pfam" id="PF23093">
    <property type="entry name" value="GBD_Tenm3"/>
    <property type="match status" value="1"/>
</dbReference>
<keyword evidence="1 5" id="KW-0245">EGF-like domain</keyword>
<dbReference type="Pfam" id="PF25024">
    <property type="entry name" value="EGF_TEN"/>
    <property type="match status" value="1"/>
</dbReference>
<keyword evidence="7" id="KW-0472">Membrane</keyword>
<organism evidence="9 10">
    <name type="scientific">Laodelphax striatellus</name>
    <name type="common">Small brown planthopper</name>
    <name type="synonym">Delphax striatella</name>
    <dbReference type="NCBI Taxonomy" id="195883"/>
    <lineage>
        <taxon>Eukaryota</taxon>
        <taxon>Metazoa</taxon>
        <taxon>Ecdysozoa</taxon>
        <taxon>Arthropoda</taxon>
        <taxon>Hexapoda</taxon>
        <taxon>Insecta</taxon>
        <taxon>Pterygota</taxon>
        <taxon>Neoptera</taxon>
        <taxon>Paraneoptera</taxon>
        <taxon>Hemiptera</taxon>
        <taxon>Auchenorrhyncha</taxon>
        <taxon>Fulgoroidea</taxon>
        <taxon>Delphacidae</taxon>
        <taxon>Criomorphinae</taxon>
        <taxon>Laodelphax</taxon>
    </lineage>
</organism>
<feature type="disulfide bond" evidence="5">
    <location>
        <begin position="462"/>
        <end position="471"/>
    </location>
</feature>